<sequence>MAMISNGSILFTSARKVVDDVSQDAGLTRYVSSVTPLQSVALKKEEDLLNSNSQLLAALLLSISALLGMSLANDIVYFKISRQRIKAQLMNGWFSIRMHWLFECTELLLVSAVIYWQYYRQHSYGVILANPQSTSFAYFKASLAVSRWAVPGAVAVSLISLLGAGGALVLGTRRILRNKF</sequence>
<dbReference type="EMBL" id="ADZU01000019">
    <property type="protein sequence ID" value="EFS92631.1"/>
    <property type="molecule type" value="Genomic_DNA"/>
</dbReference>
<evidence type="ECO:0000313" key="2">
    <source>
        <dbReference type="EMBL" id="EFS92631.1"/>
    </source>
</evidence>
<name>A0ABP2K6S0_9ACTN</name>
<reference evidence="2" key="1">
    <citation type="submission" date="2010-08" db="EMBL/GenBank/DDBJ databases">
        <authorList>
            <person name="Weinstock G."/>
            <person name="Sodergren E."/>
            <person name="Clifton S."/>
            <person name="Fulton L."/>
            <person name="Fulton B."/>
            <person name="Courtney L."/>
            <person name="Fronick C."/>
            <person name="Harrison M."/>
            <person name="Strong C."/>
            <person name="Farmer C."/>
            <person name="Delahaunty K."/>
            <person name="Markovic C."/>
            <person name="Hall O."/>
            <person name="Minx P."/>
            <person name="Tomlinson C."/>
            <person name="Mitreva M."/>
            <person name="Hou S."/>
            <person name="Chen J."/>
            <person name="Wollam A."/>
            <person name="Pepin K.H."/>
            <person name="Johnson M."/>
            <person name="Bhonagiri V."/>
            <person name="Zhang X."/>
            <person name="Suruliraj S."/>
            <person name="Warren W."/>
            <person name="Chinwalla A."/>
            <person name="Mardis E.R."/>
            <person name="Wilson R.K."/>
        </authorList>
    </citation>
    <scope>NUCLEOTIDE SEQUENCE [LARGE SCALE GENOMIC DNA]</scope>
    <source>
        <strain evidence="2">HL044PA1</strain>
    </source>
</reference>
<feature type="transmembrane region" description="Helical" evidence="1">
    <location>
        <begin position="55"/>
        <end position="78"/>
    </location>
</feature>
<evidence type="ECO:0008006" key="4">
    <source>
        <dbReference type="Google" id="ProtNLM"/>
    </source>
</evidence>
<comment type="caution">
    <text evidence="2">The sequence shown here is derived from an EMBL/GenBank/DDBJ whole genome shotgun (WGS) entry which is preliminary data.</text>
</comment>
<keyword evidence="1" id="KW-0472">Membrane</keyword>
<evidence type="ECO:0000313" key="3">
    <source>
        <dbReference type="Proteomes" id="UP000003179"/>
    </source>
</evidence>
<gene>
    <name evidence="2" type="ORF">HMPREF9607_01161</name>
</gene>
<feature type="transmembrane region" description="Helical" evidence="1">
    <location>
        <begin position="99"/>
        <end position="118"/>
    </location>
</feature>
<keyword evidence="1" id="KW-0812">Transmembrane</keyword>
<dbReference type="Proteomes" id="UP000003179">
    <property type="component" value="Unassembled WGS sequence"/>
</dbReference>
<protein>
    <recommendedName>
        <fullName evidence="4">ABC3 transporter permease protein domain-containing protein</fullName>
    </recommendedName>
</protein>
<keyword evidence="1" id="KW-1133">Transmembrane helix</keyword>
<proteinExistence type="predicted"/>
<keyword evidence="3" id="KW-1185">Reference proteome</keyword>
<organism evidence="2 3">
    <name type="scientific">Cutibacterium modestum HL044PA1</name>
    <dbReference type="NCBI Taxonomy" id="765109"/>
    <lineage>
        <taxon>Bacteria</taxon>
        <taxon>Bacillati</taxon>
        <taxon>Actinomycetota</taxon>
        <taxon>Actinomycetes</taxon>
        <taxon>Propionibacteriales</taxon>
        <taxon>Propionibacteriaceae</taxon>
        <taxon>Cutibacterium</taxon>
        <taxon>Cutibacterium modestum</taxon>
    </lineage>
</organism>
<evidence type="ECO:0000256" key="1">
    <source>
        <dbReference type="SAM" id="Phobius"/>
    </source>
</evidence>
<accession>A0ABP2K6S0</accession>
<feature type="transmembrane region" description="Helical" evidence="1">
    <location>
        <begin position="148"/>
        <end position="170"/>
    </location>
</feature>